<feature type="compositionally biased region" description="Polar residues" evidence="1">
    <location>
        <begin position="27"/>
        <end position="37"/>
    </location>
</feature>
<feature type="compositionally biased region" description="Basic and acidic residues" evidence="1">
    <location>
        <begin position="1"/>
        <end position="13"/>
    </location>
</feature>
<comment type="caution">
    <text evidence="2">The sequence shown here is derived from an EMBL/GenBank/DDBJ whole genome shotgun (WGS) entry which is preliminary data.</text>
</comment>
<organism evidence="2 3">
    <name type="scientific">Eumeta variegata</name>
    <name type="common">Bagworm moth</name>
    <name type="synonym">Eumeta japonica</name>
    <dbReference type="NCBI Taxonomy" id="151549"/>
    <lineage>
        <taxon>Eukaryota</taxon>
        <taxon>Metazoa</taxon>
        <taxon>Ecdysozoa</taxon>
        <taxon>Arthropoda</taxon>
        <taxon>Hexapoda</taxon>
        <taxon>Insecta</taxon>
        <taxon>Pterygota</taxon>
        <taxon>Neoptera</taxon>
        <taxon>Endopterygota</taxon>
        <taxon>Lepidoptera</taxon>
        <taxon>Glossata</taxon>
        <taxon>Ditrysia</taxon>
        <taxon>Tineoidea</taxon>
        <taxon>Psychidae</taxon>
        <taxon>Oiketicinae</taxon>
        <taxon>Eumeta</taxon>
    </lineage>
</organism>
<sequence>MSWSKKEWGDGGRSRPSRIPTHWTIPPNHQEQETTTTLNEPTEIFIKNRGRRRPDFHDKRYLQPAISAGPANAAPPASVGAASESN</sequence>
<name>A0A4C1XMK5_EUMVA</name>
<evidence type="ECO:0000256" key="1">
    <source>
        <dbReference type="SAM" id="MobiDB-lite"/>
    </source>
</evidence>
<feature type="compositionally biased region" description="Low complexity" evidence="1">
    <location>
        <begin position="64"/>
        <end position="86"/>
    </location>
</feature>
<protein>
    <submittedName>
        <fullName evidence="2">Uncharacterized protein</fullName>
    </submittedName>
</protein>
<accession>A0A4C1XMK5</accession>
<keyword evidence="3" id="KW-1185">Reference proteome</keyword>
<dbReference type="Proteomes" id="UP000299102">
    <property type="component" value="Unassembled WGS sequence"/>
</dbReference>
<evidence type="ECO:0000313" key="3">
    <source>
        <dbReference type="Proteomes" id="UP000299102"/>
    </source>
</evidence>
<reference evidence="2 3" key="1">
    <citation type="journal article" date="2019" name="Commun. Biol.">
        <title>The bagworm genome reveals a unique fibroin gene that provides high tensile strength.</title>
        <authorList>
            <person name="Kono N."/>
            <person name="Nakamura H."/>
            <person name="Ohtoshi R."/>
            <person name="Tomita M."/>
            <person name="Numata K."/>
            <person name="Arakawa K."/>
        </authorList>
    </citation>
    <scope>NUCLEOTIDE SEQUENCE [LARGE SCALE GENOMIC DNA]</scope>
</reference>
<gene>
    <name evidence="2" type="ORF">EVAR_8741_1</name>
</gene>
<dbReference type="EMBL" id="BGZK01000878">
    <property type="protein sequence ID" value="GBP63744.1"/>
    <property type="molecule type" value="Genomic_DNA"/>
</dbReference>
<feature type="region of interest" description="Disordered" evidence="1">
    <location>
        <begin position="50"/>
        <end position="86"/>
    </location>
</feature>
<proteinExistence type="predicted"/>
<feature type="region of interest" description="Disordered" evidence="1">
    <location>
        <begin position="1"/>
        <end position="37"/>
    </location>
</feature>
<evidence type="ECO:0000313" key="2">
    <source>
        <dbReference type="EMBL" id="GBP63744.1"/>
    </source>
</evidence>
<dbReference type="AlphaFoldDB" id="A0A4C1XMK5"/>